<proteinExistence type="predicted"/>
<reference evidence="1" key="1">
    <citation type="submission" date="2021-10" db="EMBL/GenBank/DDBJ databases">
        <title>De novo Genome Assembly of Clathrus columnatus (Basidiomycota, Fungi) Using Illumina and Nanopore Sequence Data.</title>
        <authorList>
            <person name="Ogiso-Tanaka E."/>
            <person name="Itagaki H."/>
            <person name="Hosoya T."/>
            <person name="Hosaka K."/>
        </authorList>
    </citation>
    <scope>NUCLEOTIDE SEQUENCE</scope>
    <source>
        <strain evidence="1">MO-923</strain>
    </source>
</reference>
<keyword evidence="2" id="KW-1185">Reference proteome</keyword>
<dbReference type="AlphaFoldDB" id="A0AAV5AMU1"/>
<dbReference type="Proteomes" id="UP001050691">
    <property type="component" value="Unassembled WGS sequence"/>
</dbReference>
<evidence type="ECO:0000313" key="1">
    <source>
        <dbReference type="EMBL" id="GJJ14201.1"/>
    </source>
</evidence>
<sequence>MKVVMGVASTTINPFPVPFSSNFTEPSPPLIQNDFTANYMQLKYDGTGINHPVTGFAFYSPSANKVRLDGTDGTIFNSIFDFNNVSASGEVSNRQLTFINGVKSNQTTCFSDFVVPGEPLFTPDLLNTSGAVFIGVQEDALYGPLNAWQFVVRFIISLPPTMY</sequence>
<protein>
    <submittedName>
        <fullName evidence="1">Uncharacterized protein</fullName>
    </submittedName>
</protein>
<organism evidence="1 2">
    <name type="scientific">Clathrus columnatus</name>
    <dbReference type="NCBI Taxonomy" id="1419009"/>
    <lineage>
        <taxon>Eukaryota</taxon>
        <taxon>Fungi</taxon>
        <taxon>Dikarya</taxon>
        <taxon>Basidiomycota</taxon>
        <taxon>Agaricomycotina</taxon>
        <taxon>Agaricomycetes</taxon>
        <taxon>Phallomycetidae</taxon>
        <taxon>Phallales</taxon>
        <taxon>Clathraceae</taxon>
        <taxon>Clathrus</taxon>
    </lineage>
</organism>
<gene>
    <name evidence="1" type="ORF">Clacol_008463</name>
</gene>
<accession>A0AAV5AMU1</accession>
<comment type="caution">
    <text evidence="1">The sequence shown here is derived from an EMBL/GenBank/DDBJ whole genome shotgun (WGS) entry which is preliminary data.</text>
</comment>
<evidence type="ECO:0000313" key="2">
    <source>
        <dbReference type="Proteomes" id="UP001050691"/>
    </source>
</evidence>
<dbReference type="EMBL" id="BPWL01000009">
    <property type="protein sequence ID" value="GJJ14201.1"/>
    <property type="molecule type" value="Genomic_DNA"/>
</dbReference>
<name>A0AAV5AMU1_9AGAM</name>